<dbReference type="Pfam" id="PF03734">
    <property type="entry name" value="YkuD"/>
    <property type="match status" value="1"/>
</dbReference>
<keyword evidence="10" id="KW-1185">Reference proteome</keyword>
<dbReference type="Proteomes" id="UP001161497">
    <property type="component" value="Chromosome"/>
</dbReference>
<name>A0ABN8XHJ4_9BACT</name>
<gene>
    <name evidence="9" type="ORF">MFUM_0787</name>
</gene>
<evidence type="ECO:0000256" key="2">
    <source>
        <dbReference type="ARBA" id="ARBA00005992"/>
    </source>
</evidence>
<feature type="active site" description="Proton donor/acceptor" evidence="7">
    <location>
        <position position="145"/>
    </location>
</feature>
<comment type="similarity">
    <text evidence="2">Belongs to the YkuD family.</text>
</comment>
<dbReference type="PANTHER" id="PTHR30582">
    <property type="entry name" value="L,D-TRANSPEPTIDASE"/>
    <property type="match status" value="1"/>
</dbReference>
<sequence length="183" mass="21001">MLLKKRLQFLYPCCLIFFLFFQTHGLMAEREKNFQWLRNQTEVQISEIIVSLSEQKIYAYGTNGKLVGASIISSGKENFSTPAGEYQIIEKEKIHYSNLYGYIVDRYGNILRPGSSKERISKKWHFRGAPMPYFLRLTNSGIGFHGGPTTGRPISHGCIRLPMDFAAKLFTNTPIHTRVLVFD</sequence>
<dbReference type="EMBL" id="OX458932">
    <property type="protein sequence ID" value="CAI9085167.1"/>
    <property type="molecule type" value="Genomic_DNA"/>
</dbReference>
<accession>A0ABN8XHJ4</accession>
<evidence type="ECO:0000256" key="3">
    <source>
        <dbReference type="ARBA" id="ARBA00022679"/>
    </source>
</evidence>
<keyword evidence="3" id="KW-0808">Transferase</keyword>
<evidence type="ECO:0000313" key="9">
    <source>
        <dbReference type="EMBL" id="CAI9085167.1"/>
    </source>
</evidence>
<evidence type="ECO:0000256" key="5">
    <source>
        <dbReference type="ARBA" id="ARBA00022984"/>
    </source>
</evidence>
<dbReference type="CDD" id="cd16913">
    <property type="entry name" value="YkuD_like"/>
    <property type="match status" value="1"/>
</dbReference>
<evidence type="ECO:0000313" key="10">
    <source>
        <dbReference type="Proteomes" id="UP001161497"/>
    </source>
</evidence>
<organism evidence="9 10">
    <name type="scientific">Candidatus Methylacidiphilum fumarolicum</name>
    <dbReference type="NCBI Taxonomy" id="591154"/>
    <lineage>
        <taxon>Bacteria</taxon>
        <taxon>Pseudomonadati</taxon>
        <taxon>Verrucomicrobiota</taxon>
        <taxon>Methylacidiphilae</taxon>
        <taxon>Methylacidiphilales</taxon>
        <taxon>Methylacidiphilaceae</taxon>
        <taxon>Methylacidiphilum (ex Ratnadevi et al. 2023)</taxon>
    </lineage>
</organism>
<dbReference type="SUPFAM" id="SSF141523">
    <property type="entry name" value="L,D-transpeptidase catalytic domain-like"/>
    <property type="match status" value="1"/>
</dbReference>
<evidence type="ECO:0000256" key="1">
    <source>
        <dbReference type="ARBA" id="ARBA00004752"/>
    </source>
</evidence>
<evidence type="ECO:0000256" key="4">
    <source>
        <dbReference type="ARBA" id="ARBA00022960"/>
    </source>
</evidence>
<protein>
    <submittedName>
        <fullName evidence="9">YkuD domain-containing protein</fullName>
    </submittedName>
</protein>
<evidence type="ECO:0000256" key="6">
    <source>
        <dbReference type="ARBA" id="ARBA00023316"/>
    </source>
</evidence>
<keyword evidence="6 7" id="KW-0961">Cell wall biogenesis/degradation</keyword>
<dbReference type="PANTHER" id="PTHR30582:SF2">
    <property type="entry name" value="L,D-TRANSPEPTIDASE YCIB-RELATED"/>
    <property type="match status" value="1"/>
</dbReference>
<dbReference type="InterPro" id="IPR005490">
    <property type="entry name" value="LD_TPept_cat_dom"/>
</dbReference>
<evidence type="ECO:0000256" key="7">
    <source>
        <dbReference type="PROSITE-ProRule" id="PRU01373"/>
    </source>
</evidence>
<comment type="pathway">
    <text evidence="1 7">Cell wall biogenesis; peptidoglycan biosynthesis.</text>
</comment>
<dbReference type="InterPro" id="IPR038063">
    <property type="entry name" value="Transpep_catalytic_dom"/>
</dbReference>
<evidence type="ECO:0000259" key="8">
    <source>
        <dbReference type="PROSITE" id="PS52029"/>
    </source>
</evidence>
<feature type="domain" description="L,D-TPase catalytic" evidence="8">
    <location>
        <begin position="46"/>
        <end position="182"/>
    </location>
</feature>
<dbReference type="InterPro" id="IPR050979">
    <property type="entry name" value="LD-transpeptidase"/>
</dbReference>
<keyword evidence="4 7" id="KW-0133">Cell shape</keyword>
<keyword evidence="5 7" id="KW-0573">Peptidoglycan synthesis</keyword>
<reference evidence="9" key="1">
    <citation type="submission" date="2023-03" db="EMBL/GenBank/DDBJ databases">
        <authorList>
            <person name="Cremers G."/>
            <person name="Picone N."/>
        </authorList>
    </citation>
    <scope>NUCLEOTIDE SEQUENCE</scope>
    <source>
        <strain evidence="9">Sample_alias</strain>
    </source>
</reference>
<dbReference type="PROSITE" id="PS52029">
    <property type="entry name" value="LD_TPASE"/>
    <property type="match status" value="1"/>
</dbReference>
<dbReference type="Gene3D" id="2.40.440.10">
    <property type="entry name" value="L,D-transpeptidase catalytic domain-like"/>
    <property type="match status" value="1"/>
</dbReference>
<feature type="active site" description="Nucleophile" evidence="7">
    <location>
        <position position="158"/>
    </location>
</feature>
<proteinExistence type="inferred from homology"/>